<evidence type="ECO:0000313" key="1">
    <source>
        <dbReference type="EMBL" id="KKN88697.1"/>
    </source>
</evidence>
<organism evidence="1">
    <name type="scientific">marine sediment metagenome</name>
    <dbReference type="NCBI Taxonomy" id="412755"/>
    <lineage>
        <taxon>unclassified sequences</taxon>
        <taxon>metagenomes</taxon>
        <taxon>ecological metagenomes</taxon>
    </lineage>
</organism>
<proteinExistence type="predicted"/>
<comment type="caution">
    <text evidence="1">The sequence shown here is derived from an EMBL/GenBank/DDBJ whole genome shotgun (WGS) entry which is preliminary data.</text>
</comment>
<protein>
    <submittedName>
        <fullName evidence="1">Uncharacterized protein</fullName>
    </submittedName>
</protein>
<gene>
    <name evidence="1" type="ORF">LCGC14_0245880</name>
</gene>
<sequence length="106" mass="12247">MSNKDKKLVVILMDITCGCSTEVHNILREVSKTSKITHQENMGEGISNLKIRDIDLKDWDRWKEDESFFGEAWEEIEEEEKEKIILKMGKQGIDKDGDLIIHESPG</sequence>
<reference evidence="1" key="1">
    <citation type="journal article" date="2015" name="Nature">
        <title>Complex archaea that bridge the gap between prokaryotes and eukaryotes.</title>
        <authorList>
            <person name="Spang A."/>
            <person name="Saw J.H."/>
            <person name="Jorgensen S.L."/>
            <person name="Zaremba-Niedzwiedzka K."/>
            <person name="Martijn J."/>
            <person name="Lind A.E."/>
            <person name="van Eijk R."/>
            <person name="Schleper C."/>
            <person name="Guy L."/>
            <person name="Ettema T.J."/>
        </authorList>
    </citation>
    <scope>NUCLEOTIDE SEQUENCE</scope>
</reference>
<accession>A0A0F9UMF4</accession>
<dbReference type="AlphaFoldDB" id="A0A0F9UMF4"/>
<dbReference type="EMBL" id="LAZR01000126">
    <property type="protein sequence ID" value="KKN88697.1"/>
    <property type="molecule type" value="Genomic_DNA"/>
</dbReference>
<name>A0A0F9UMF4_9ZZZZ</name>